<dbReference type="Proteomes" id="UP000019373">
    <property type="component" value="Unassembled WGS sequence"/>
</dbReference>
<dbReference type="InterPro" id="IPR023214">
    <property type="entry name" value="HAD_sf"/>
</dbReference>
<dbReference type="AlphaFoldDB" id="U1I1I0"/>
<dbReference type="HOGENOM" id="CLU_071162_0_0_1"/>
<dbReference type="RefSeq" id="XP_007786932.1">
    <property type="nucleotide sequence ID" value="XM_007788742.1"/>
</dbReference>
<reference evidence="3" key="1">
    <citation type="journal article" date="2014" name="BMC Genomics">
        <title>Genome characteristics reveal the impact of lichenization on lichen-forming fungus Endocarpon pusillum Hedwig (Verrucariales, Ascomycota).</title>
        <authorList>
            <person name="Wang Y.-Y."/>
            <person name="Liu B."/>
            <person name="Zhang X.-Y."/>
            <person name="Zhou Q.-M."/>
            <person name="Zhang T."/>
            <person name="Li H."/>
            <person name="Yu Y.-F."/>
            <person name="Zhang X.-L."/>
            <person name="Hao X.-Y."/>
            <person name="Wang M."/>
            <person name="Wang L."/>
            <person name="Wei J.-C."/>
        </authorList>
    </citation>
    <scope>NUCLEOTIDE SEQUENCE [LARGE SCALE GENOMIC DNA]</scope>
    <source>
        <strain evidence="3">Z07020 / HMAS-L-300199</strain>
    </source>
</reference>
<feature type="compositionally biased region" description="Low complexity" evidence="1">
    <location>
        <begin position="29"/>
        <end position="39"/>
    </location>
</feature>
<evidence type="ECO:0000313" key="2">
    <source>
        <dbReference type="EMBL" id="ERF75774.1"/>
    </source>
</evidence>
<dbReference type="InterPro" id="IPR010036">
    <property type="entry name" value="MDP_1_eu_arc"/>
</dbReference>
<gene>
    <name evidence="2" type="ORF">EPUS_01604</name>
</gene>
<dbReference type="NCBIfam" id="TIGR01685">
    <property type="entry name" value="MDP-1"/>
    <property type="match status" value="1"/>
</dbReference>
<dbReference type="GeneID" id="19236659"/>
<evidence type="ECO:0008006" key="4">
    <source>
        <dbReference type="Google" id="ProtNLM"/>
    </source>
</evidence>
<dbReference type="OrthoDB" id="2865258at2759"/>
<feature type="compositionally biased region" description="Low complexity" evidence="1">
    <location>
        <begin position="255"/>
        <end position="265"/>
    </location>
</feature>
<dbReference type="SFLD" id="SFLDS00003">
    <property type="entry name" value="Haloacid_Dehalogenase"/>
    <property type="match status" value="1"/>
</dbReference>
<dbReference type="eggNOG" id="KOG4549">
    <property type="taxonomic scope" value="Eukaryota"/>
</dbReference>
<evidence type="ECO:0000313" key="3">
    <source>
        <dbReference type="Proteomes" id="UP000019373"/>
    </source>
</evidence>
<feature type="region of interest" description="Disordered" evidence="1">
    <location>
        <begin position="12"/>
        <end position="39"/>
    </location>
</feature>
<sequence length="277" mass="30992">MPKRILGTSFAAVPTLPSPGPQTSTTLISSSSSSSSSPSGPATFFDSLPLPRLIVFDLDYTLWPFWVDTHVTPPVKAKDSSTRVQDRWAESFAFYPGVPTILHATRERGIAMGVASRTHAPELARDLLKLLVVTPPFNAVEAEDDYNNNNNNPDEKKKKKSSNKQAKPLKALEYFAHLQIFPGSKTAHFEKIQEGSQKAGDEVAFADMLFFDDEARNRNVEVELGVTFWLVRDGVTREEVDKGVWEWRKRRGIFPGQSPGQSQQGDHAQYYQPRNEL</sequence>
<feature type="region of interest" description="Disordered" evidence="1">
    <location>
        <begin position="142"/>
        <end position="165"/>
    </location>
</feature>
<keyword evidence="3" id="KW-1185">Reference proteome</keyword>
<dbReference type="NCBIfam" id="TIGR01681">
    <property type="entry name" value="HAD-SF-IIIC"/>
    <property type="match status" value="1"/>
</dbReference>
<dbReference type="InterPro" id="IPR036412">
    <property type="entry name" value="HAD-like_sf"/>
</dbReference>
<feature type="region of interest" description="Disordered" evidence="1">
    <location>
        <begin position="253"/>
        <end position="277"/>
    </location>
</feature>
<accession>U1I1I0</accession>
<dbReference type="PANTHER" id="PTHR17901">
    <property type="entry name" value="MAGNESIUM-DEPENDENT PHOSPHATASE 1 MDP1"/>
    <property type="match status" value="1"/>
</dbReference>
<dbReference type="SFLD" id="SFLDG01129">
    <property type="entry name" value="C1.5:_HAD__Beta-PGM__Phosphata"/>
    <property type="match status" value="1"/>
</dbReference>
<name>U1I1I0_ENDPU</name>
<dbReference type="PANTHER" id="PTHR17901:SF14">
    <property type="entry name" value="MAGNESIUM-DEPENDENT PHOSPHATASE 1"/>
    <property type="match status" value="1"/>
</dbReference>
<dbReference type="FunFam" id="3.40.50.1000:FF:000155">
    <property type="entry name" value="Putative magnesium dependent phosphatase"/>
    <property type="match status" value="1"/>
</dbReference>
<dbReference type="EMBL" id="KE720798">
    <property type="protein sequence ID" value="ERF75774.1"/>
    <property type="molecule type" value="Genomic_DNA"/>
</dbReference>
<dbReference type="Gene3D" id="3.40.50.1000">
    <property type="entry name" value="HAD superfamily/HAD-like"/>
    <property type="match status" value="1"/>
</dbReference>
<dbReference type="InterPro" id="IPR010033">
    <property type="entry name" value="HAD_SF_ppase_IIIC"/>
</dbReference>
<dbReference type="SUPFAM" id="SSF56784">
    <property type="entry name" value="HAD-like"/>
    <property type="match status" value="1"/>
</dbReference>
<dbReference type="SFLD" id="SFLDG01131">
    <property type="entry name" value="C1.5.2:_MDP_Like"/>
    <property type="match status" value="1"/>
</dbReference>
<protein>
    <recommendedName>
        <fullName evidence="4">Magnesium-dependent phosphatase-1</fullName>
    </recommendedName>
</protein>
<dbReference type="GO" id="GO:0003993">
    <property type="term" value="F:acid phosphatase activity"/>
    <property type="evidence" value="ECO:0007669"/>
    <property type="project" value="TreeGrafter"/>
</dbReference>
<dbReference type="OMA" id="GVWAWRK"/>
<proteinExistence type="predicted"/>
<dbReference type="Pfam" id="PF12689">
    <property type="entry name" value="Acid_PPase"/>
    <property type="match status" value="1"/>
</dbReference>
<evidence type="ECO:0000256" key="1">
    <source>
        <dbReference type="SAM" id="MobiDB-lite"/>
    </source>
</evidence>
<organism evidence="2 3">
    <name type="scientific">Endocarpon pusillum (strain Z07020 / HMAS-L-300199)</name>
    <name type="common">Lichen-forming fungus</name>
    <dbReference type="NCBI Taxonomy" id="1263415"/>
    <lineage>
        <taxon>Eukaryota</taxon>
        <taxon>Fungi</taxon>
        <taxon>Dikarya</taxon>
        <taxon>Ascomycota</taxon>
        <taxon>Pezizomycotina</taxon>
        <taxon>Eurotiomycetes</taxon>
        <taxon>Chaetothyriomycetidae</taxon>
        <taxon>Verrucariales</taxon>
        <taxon>Verrucariaceae</taxon>
        <taxon>Endocarpon</taxon>
    </lineage>
</organism>